<gene>
    <name evidence="4" type="ORF">SAMN05444716_101364</name>
</gene>
<proteinExistence type="predicted"/>
<keyword evidence="1" id="KW-0328">Glycosyltransferase</keyword>
<keyword evidence="5" id="KW-1185">Reference proteome</keyword>
<dbReference type="GO" id="GO:0005829">
    <property type="term" value="C:cytosol"/>
    <property type="evidence" value="ECO:0007669"/>
    <property type="project" value="TreeGrafter"/>
</dbReference>
<dbReference type="AlphaFoldDB" id="A0A1I6P9R5"/>
<evidence type="ECO:0000313" key="4">
    <source>
        <dbReference type="EMBL" id="SFS36885.1"/>
    </source>
</evidence>
<dbReference type="PANTHER" id="PTHR30160:SF1">
    <property type="entry name" value="LIPOPOLYSACCHARIDE 1,2-N-ACETYLGLUCOSAMINETRANSFERASE-RELATED"/>
    <property type="match status" value="1"/>
</dbReference>
<dbReference type="RefSeq" id="WP_093841953.1">
    <property type="nucleotide sequence ID" value="NZ_FPAB01000001.1"/>
</dbReference>
<keyword evidence="2 4" id="KW-0808">Transferase</keyword>
<dbReference type="GO" id="GO:0009244">
    <property type="term" value="P:lipopolysaccharide core region biosynthetic process"/>
    <property type="evidence" value="ECO:0007669"/>
    <property type="project" value="TreeGrafter"/>
</dbReference>
<sequence>MSRPPERIVVLRALGLGDLLTAVPALRALRRTYPAARLLLAAPPALAGAVAATGAVDGLVPARAPGREVPPAIPWRGPAPALAVDLHGCGPQSLRPLAALGPRRLIGYAGAAGPEWRPAEHERERWCRLLRGHGMNADPADVAITAPATPSPAPGAVVVHPGAEAAARRWPAERFAAVAAALAPRPVVVSAGPGEERLARRVAALAGLPAGAVLSGLSFDALSALVAHAAAVLVGDTGVAHLATAHGTPSVVLFGPVSPRLWGPPPAPAHRALWHPDTGTDPATAPVRPGDPHGDHPDARLLRIGADEARTAIEEVLAAPTRQPARPTHPA</sequence>
<dbReference type="InterPro" id="IPR051199">
    <property type="entry name" value="LPS_LOS_Heptosyltrfase"/>
</dbReference>
<dbReference type="SUPFAM" id="SSF53756">
    <property type="entry name" value="UDP-Glycosyltransferase/glycogen phosphorylase"/>
    <property type="match status" value="1"/>
</dbReference>
<evidence type="ECO:0000256" key="1">
    <source>
        <dbReference type="ARBA" id="ARBA00022676"/>
    </source>
</evidence>
<accession>A0A1I6P9R5</accession>
<feature type="compositionally biased region" description="Basic and acidic residues" evidence="3">
    <location>
        <begin position="290"/>
        <end position="299"/>
    </location>
</feature>
<name>A0A1I6P9R5_9ACTN</name>
<evidence type="ECO:0000313" key="5">
    <source>
        <dbReference type="Proteomes" id="UP000198873"/>
    </source>
</evidence>
<reference evidence="5" key="1">
    <citation type="submission" date="2016-10" db="EMBL/GenBank/DDBJ databases">
        <authorList>
            <person name="Varghese N."/>
            <person name="Submissions S."/>
        </authorList>
    </citation>
    <scope>NUCLEOTIDE SEQUENCE [LARGE SCALE GENOMIC DNA]</scope>
    <source>
        <strain evidence="5">CGMCC 4.7047</strain>
    </source>
</reference>
<dbReference type="GO" id="GO:0008713">
    <property type="term" value="F:ADP-heptose-lipopolysaccharide heptosyltransferase activity"/>
    <property type="evidence" value="ECO:0007669"/>
    <property type="project" value="TreeGrafter"/>
</dbReference>
<feature type="region of interest" description="Disordered" evidence="3">
    <location>
        <begin position="270"/>
        <end position="299"/>
    </location>
</feature>
<dbReference type="Proteomes" id="UP000198873">
    <property type="component" value="Unassembled WGS sequence"/>
</dbReference>
<dbReference type="InterPro" id="IPR002201">
    <property type="entry name" value="Glyco_trans_9"/>
</dbReference>
<protein>
    <submittedName>
        <fullName evidence="4">ADP-heptose:LPS heptosyltransferase</fullName>
    </submittedName>
</protein>
<dbReference type="Gene3D" id="3.40.50.2000">
    <property type="entry name" value="Glycogen Phosphorylase B"/>
    <property type="match status" value="2"/>
</dbReference>
<dbReference type="STRING" id="1176198.SAMN05444716_101364"/>
<organism evidence="4 5">
    <name type="scientific">Streptomyces harbinensis</name>
    <dbReference type="NCBI Taxonomy" id="1176198"/>
    <lineage>
        <taxon>Bacteria</taxon>
        <taxon>Bacillati</taxon>
        <taxon>Actinomycetota</taxon>
        <taxon>Actinomycetes</taxon>
        <taxon>Kitasatosporales</taxon>
        <taxon>Streptomycetaceae</taxon>
        <taxon>Streptomyces</taxon>
    </lineage>
</organism>
<dbReference type="Pfam" id="PF01075">
    <property type="entry name" value="Glyco_transf_9"/>
    <property type="match status" value="1"/>
</dbReference>
<dbReference type="PANTHER" id="PTHR30160">
    <property type="entry name" value="TETRAACYLDISACCHARIDE 4'-KINASE-RELATED"/>
    <property type="match status" value="1"/>
</dbReference>
<evidence type="ECO:0000256" key="3">
    <source>
        <dbReference type="SAM" id="MobiDB-lite"/>
    </source>
</evidence>
<evidence type="ECO:0000256" key="2">
    <source>
        <dbReference type="ARBA" id="ARBA00022679"/>
    </source>
</evidence>
<dbReference type="EMBL" id="FPAB01000001">
    <property type="protein sequence ID" value="SFS36885.1"/>
    <property type="molecule type" value="Genomic_DNA"/>
</dbReference>